<dbReference type="AlphaFoldDB" id="A0A558GXJ8"/>
<evidence type="ECO:0000313" key="1">
    <source>
        <dbReference type="EMBL" id="TVU61611.1"/>
    </source>
</evidence>
<organism evidence="1 2">
    <name type="scientific">Paenarthrobacter nitroguajacolicus</name>
    <name type="common">Arthrobacter nitroguajacolicus</name>
    <dbReference type="NCBI Taxonomy" id="211146"/>
    <lineage>
        <taxon>Bacteria</taxon>
        <taxon>Bacillati</taxon>
        <taxon>Actinomycetota</taxon>
        <taxon>Actinomycetes</taxon>
        <taxon>Micrococcales</taxon>
        <taxon>Micrococcaceae</taxon>
        <taxon>Paenarthrobacter</taxon>
    </lineage>
</organism>
<dbReference type="RefSeq" id="WP_144651427.1">
    <property type="nucleotide sequence ID" value="NZ_VNFK01000010.1"/>
</dbReference>
<dbReference type="EMBL" id="VNFK01000010">
    <property type="protein sequence ID" value="TVU61611.1"/>
    <property type="molecule type" value="Genomic_DNA"/>
</dbReference>
<evidence type="ECO:0000313" key="2">
    <source>
        <dbReference type="Proteomes" id="UP000316500"/>
    </source>
</evidence>
<dbReference type="OrthoDB" id="4951288at2"/>
<protein>
    <submittedName>
        <fullName evidence="1">Uncharacterized protein</fullName>
    </submittedName>
</protein>
<proteinExistence type="predicted"/>
<name>A0A558GXJ8_PAENT</name>
<sequence>MENNTEDGPVANSLASLINRRRGARTYVELSKDCGGKPTHKALQQMVTRQLKNFPDPDTIRGLARGLNVLESDVVDVCAREVGLRVGVELEDGLVLAHARRLPASAQDVLASMSRELLKLNGLAEAAAEAKATTKTKPVTRDDYRLAADKGEKGMSFDTEVDPD</sequence>
<gene>
    <name evidence="1" type="ORF">FQP90_13810</name>
</gene>
<comment type="caution">
    <text evidence="1">The sequence shown here is derived from an EMBL/GenBank/DDBJ whole genome shotgun (WGS) entry which is preliminary data.</text>
</comment>
<reference evidence="1 2" key="1">
    <citation type="submission" date="2019-07" db="EMBL/GenBank/DDBJ databases">
        <title>Diversity of Bacteria from Kongsfjorden, Arctic.</title>
        <authorList>
            <person name="Yu Y."/>
        </authorList>
    </citation>
    <scope>NUCLEOTIDE SEQUENCE [LARGE SCALE GENOMIC DNA]</scope>
    <source>
        <strain evidence="1 2">SM1928</strain>
    </source>
</reference>
<accession>A0A558GXJ8</accession>
<dbReference type="Proteomes" id="UP000316500">
    <property type="component" value="Unassembled WGS sequence"/>
</dbReference>